<sequence length="185" mass="21134">MSHLMIRSLSYVCINVYAPNSPADRVNTWKDLALSIQHCMSLQIWESARILLCGDINMVDSDTDSTTTSVMSSQKSIIWGEILNMLNCRDLWGYIGGHTLRFTYHSRSHKKAMSKLDRCYYSQVSTLNGASKMWVDATMLLSNHNPLLVSINEVDWSSCIPFNLPRIPLRVNHSWMQTSLFKSKV</sequence>
<dbReference type="SUPFAM" id="SSF56219">
    <property type="entry name" value="DNase I-like"/>
    <property type="match status" value="1"/>
</dbReference>
<reference evidence="1" key="1">
    <citation type="submission" date="2021-08" db="EMBL/GenBank/DDBJ databases">
        <title>WGS assembly of Ceratopteris richardii.</title>
        <authorList>
            <person name="Marchant D.B."/>
            <person name="Chen G."/>
            <person name="Jenkins J."/>
            <person name="Shu S."/>
            <person name="Leebens-Mack J."/>
            <person name="Grimwood J."/>
            <person name="Schmutz J."/>
            <person name="Soltis P."/>
            <person name="Soltis D."/>
            <person name="Chen Z.-H."/>
        </authorList>
    </citation>
    <scope>NUCLEOTIDE SEQUENCE</scope>
    <source>
        <strain evidence="1">Whitten #5841</strain>
        <tissue evidence="1">Leaf</tissue>
    </source>
</reference>
<dbReference type="InterPro" id="IPR036691">
    <property type="entry name" value="Endo/exonu/phosph_ase_sf"/>
</dbReference>
<name>A0A8T2R559_CERRI</name>
<evidence type="ECO:0008006" key="3">
    <source>
        <dbReference type="Google" id="ProtNLM"/>
    </source>
</evidence>
<dbReference type="AlphaFoldDB" id="A0A8T2R559"/>
<evidence type="ECO:0000313" key="1">
    <source>
        <dbReference type="EMBL" id="KAH7291479.1"/>
    </source>
</evidence>
<accession>A0A8T2R559</accession>
<evidence type="ECO:0000313" key="2">
    <source>
        <dbReference type="Proteomes" id="UP000825935"/>
    </source>
</evidence>
<protein>
    <recommendedName>
        <fullName evidence="3">Endonuclease/exonuclease/phosphatase domain-containing protein</fullName>
    </recommendedName>
</protein>
<dbReference type="Gene3D" id="3.60.10.10">
    <property type="entry name" value="Endonuclease/exonuclease/phosphatase"/>
    <property type="match status" value="1"/>
</dbReference>
<dbReference type="EMBL" id="CM035434">
    <property type="protein sequence ID" value="KAH7291479.1"/>
    <property type="molecule type" value="Genomic_DNA"/>
</dbReference>
<gene>
    <name evidence="1" type="ORF">KP509_29G018500</name>
</gene>
<comment type="caution">
    <text evidence="1">The sequence shown here is derived from an EMBL/GenBank/DDBJ whole genome shotgun (WGS) entry which is preliminary data.</text>
</comment>
<keyword evidence="2" id="KW-1185">Reference proteome</keyword>
<organism evidence="1 2">
    <name type="scientific">Ceratopteris richardii</name>
    <name type="common">Triangle waterfern</name>
    <dbReference type="NCBI Taxonomy" id="49495"/>
    <lineage>
        <taxon>Eukaryota</taxon>
        <taxon>Viridiplantae</taxon>
        <taxon>Streptophyta</taxon>
        <taxon>Embryophyta</taxon>
        <taxon>Tracheophyta</taxon>
        <taxon>Polypodiopsida</taxon>
        <taxon>Polypodiidae</taxon>
        <taxon>Polypodiales</taxon>
        <taxon>Pteridineae</taxon>
        <taxon>Pteridaceae</taxon>
        <taxon>Parkerioideae</taxon>
        <taxon>Ceratopteris</taxon>
    </lineage>
</organism>
<dbReference type="Proteomes" id="UP000825935">
    <property type="component" value="Chromosome 29"/>
</dbReference>
<proteinExistence type="predicted"/>
<dbReference type="OrthoDB" id="447173at2759"/>